<evidence type="ECO:0000259" key="21">
    <source>
        <dbReference type="PROSITE" id="PS50089"/>
    </source>
</evidence>
<sequence length="506" mass="54978">MAADNKGFDDIADSTDWLTTPLPGLAAVEAALRCQICKDFYNTPMLTSCNHTFCSMCIRRALANDAKCSLCRSVQEVSKLRSNWSMEEAVLAFVKTRADLLALARKPPTVVFQTVEVPVPAANSSSSLSSPKHALDMEGEDDGEYAASAEYQPAKRLRSSARKSKTRGAELTAEMARQEAGFSVPSHPSVPVPVPDQTYNDGLVACPICLERMKEVQVDRHLDSSCPGSPQERPTQPPTQNFASNSSSSQRNGFQVLSSPASAPPKPERLPTLSYSMLKDAALRKKLGDLGIPTNGPRQILEKRHQEWITIWNANCDSLHPKRKWDLLQELEVWERTLGARAPTSSRSIHIGEQIKDKGFDHAAWSAKHDSSFQDLVASARKTRAQALQKANQNQNQTTTETAPPPQPQNTGTSMTPTPAASSVSPLSRMDVDQVPLSSLEPPTHPGPATPSYGYTTPYMPDRSYAMSGLPPPHTLEATAAVDRSRNGGGASEPSWGNQSSSEATF</sequence>
<evidence type="ECO:0000256" key="1">
    <source>
        <dbReference type="ARBA" id="ARBA00000900"/>
    </source>
</evidence>
<evidence type="ECO:0000256" key="17">
    <source>
        <dbReference type="PROSITE-ProRule" id="PRU00175"/>
    </source>
</evidence>
<keyword evidence="10 17" id="KW-0863">Zinc-finger</keyword>
<feature type="region of interest" description="Disordered" evidence="20">
    <location>
        <begin position="381"/>
        <end position="506"/>
    </location>
</feature>
<feature type="domain" description="UBZ4-type" evidence="23">
    <location>
        <begin position="203"/>
        <end position="231"/>
    </location>
</feature>
<keyword evidence="7 19" id="KW-0808">Transferase</keyword>
<evidence type="ECO:0000256" key="20">
    <source>
        <dbReference type="SAM" id="MobiDB-lite"/>
    </source>
</evidence>
<evidence type="ECO:0000256" key="4">
    <source>
        <dbReference type="ARBA" id="ARBA00009506"/>
    </source>
</evidence>
<keyword evidence="14 18" id="KW-0234">DNA repair</keyword>
<feature type="domain" description="SAP" evidence="22">
    <location>
        <begin position="275"/>
        <end position="309"/>
    </location>
</feature>
<dbReference type="InterPro" id="IPR017907">
    <property type="entry name" value="Znf_RING_CS"/>
</dbReference>
<dbReference type="NCBIfam" id="TIGR00599">
    <property type="entry name" value="rad18"/>
    <property type="match status" value="1"/>
</dbReference>
<gene>
    <name evidence="24" type="ORF">PG996_010881</name>
</gene>
<dbReference type="InterPro" id="IPR013083">
    <property type="entry name" value="Znf_RING/FYVE/PHD"/>
</dbReference>
<keyword evidence="15 19" id="KW-0539">Nucleus</keyword>
<feature type="region of interest" description="Disordered" evidence="20">
    <location>
        <begin position="123"/>
        <end position="142"/>
    </location>
</feature>
<evidence type="ECO:0000256" key="18">
    <source>
        <dbReference type="PROSITE-ProRule" id="PRU01256"/>
    </source>
</evidence>
<keyword evidence="9 18" id="KW-0227">DNA damage</keyword>
<dbReference type="InterPro" id="IPR006642">
    <property type="entry name" value="Rad18_UBZ4"/>
</dbReference>
<reference evidence="24 25" key="1">
    <citation type="submission" date="2023-01" db="EMBL/GenBank/DDBJ databases">
        <title>Analysis of 21 Apiospora genomes using comparative genomics revels a genus with tremendous synthesis potential of carbohydrate active enzymes and secondary metabolites.</title>
        <authorList>
            <person name="Sorensen T."/>
        </authorList>
    </citation>
    <scope>NUCLEOTIDE SEQUENCE [LARGE SCALE GENOMIC DNA]</scope>
    <source>
        <strain evidence="24 25">CBS 83171</strain>
    </source>
</reference>
<keyword evidence="25" id="KW-1185">Reference proteome</keyword>
<comment type="subunit">
    <text evidence="19">Interacts with E2 UBC2, forming a complex with ubiquitin ligase activity.</text>
</comment>
<comment type="catalytic activity">
    <reaction evidence="1 19">
        <text>S-ubiquitinyl-[E2 ubiquitin-conjugating enzyme]-L-cysteine + [acceptor protein]-L-lysine = [E2 ubiquitin-conjugating enzyme]-L-cysteine + N(6)-ubiquitinyl-[acceptor protein]-L-lysine.</text>
        <dbReference type="EC" id="2.3.2.27"/>
    </reaction>
</comment>
<dbReference type="InterPro" id="IPR003034">
    <property type="entry name" value="SAP_dom"/>
</dbReference>
<evidence type="ECO:0000313" key="24">
    <source>
        <dbReference type="EMBL" id="KAK8060951.1"/>
    </source>
</evidence>
<evidence type="ECO:0000259" key="22">
    <source>
        <dbReference type="PROSITE" id="PS50800"/>
    </source>
</evidence>
<dbReference type="InterPro" id="IPR039577">
    <property type="entry name" value="Rad18"/>
</dbReference>
<dbReference type="PANTHER" id="PTHR14134:SF2">
    <property type="entry name" value="E3 UBIQUITIN-PROTEIN LIGASE RAD18"/>
    <property type="match status" value="1"/>
</dbReference>
<keyword evidence="11 19" id="KW-0833">Ubl conjugation pathway</keyword>
<accession>A0ABR1USA3</accession>
<keyword evidence="8 19" id="KW-0479">Metal-binding</keyword>
<evidence type="ECO:0000256" key="9">
    <source>
        <dbReference type="ARBA" id="ARBA00022763"/>
    </source>
</evidence>
<dbReference type="InterPro" id="IPR004580">
    <property type="entry name" value="Rad18_fungi"/>
</dbReference>
<dbReference type="PROSITE" id="PS50089">
    <property type="entry name" value="ZF_RING_2"/>
    <property type="match status" value="1"/>
</dbReference>
<proteinExistence type="inferred from homology"/>
<evidence type="ECO:0000256" key="13">
    <source>
        <dbReference type="ARBA" id="ARBA00023125"/>
    </source>
</evidence>
<feature type="compositionally biased region" description="Polar residues" evidence="20">
    <location>
        <begin position="411"/>
        <end position="426"/>
    </location>
</feature>
<evidence type="ECO:0000256" key="14">
    <source>
        <dbReference type="ARBA" id="ARBA00023204"/>
    </source>
</evidence>
<comment type="caution">
    <text evidence="24">The sequence shown here is derived from an EMBL/GenBank/DDBJ whole genome shotgun (WGS) entry which is preliminary data.</text>
</comment>
<feature type="compositionally biased region" description="Polar residues" evidence="20">
    <location>
        <begin position="495"/>
        <end position="506"/>
    </location>
</feature>
<dbReference type="Pfam" id="PF13923">
    <property type="entry name" value="zf-C3HC4_2"/>
    <property type="match status" value="1"/>
</dbReference>
<name>A0ABR1USA3_9PEZI</name>
<dbReference type="EMBL" id="JAQQWM010000006">
    <property type="protein sequence ID" value="KAK8060951.1"/>
    <property type="molecule type" value="Genomic_DNA"/>
</dbReference>
<evidence type="ECO:0000256" key="19">
    <source>
        <dbReference type="RuleBase" id="RU368093"/>
    </source>
</evidence>
<keyword evidence="12 19" id="KW-0862">Zinc</keyword>
<evidence type="ECO:0000256" key="3">
    <source>
        <dbReference type="ARBA" id="ARBA00004906"/>
    </source>
</evidence>
<evidence type="ECO:0000256" key="15">
    <source>
        <dbReference type="ARBA" id="ARBA00023242"/>
    </source>
</evidence>
<dbReference type="PANTHER" id="PTHR14134">
    <property type="entry name" value="E3 UBIQUITIN-PROTEIN LIGASE RAD18"/>
    <property type="match status" value="1"/>
</dbReference>
<feature type="region of interest" description="Disordered" evidence="20">
    <location>
        <begin position="220"/>
        <end position="271"/>
    </location>
</feature>
<comment type="similarity">
    <text evidence="4 19">Belongs to the RAD18 family.</text>
</comment>
<dbReference type="EC" id="2.3.2.27" evidence="5 19"/>
<comment type="function">
    <text evidence="19">E3 RING-finger protein, member of the UBC2/RAD6 epistasis group. Associates to the E2 ubiquitin conjugating enzyme UBC2/RAD6 to form the UBC2-RAD18 ubiquitin ligase complex involved in postreplicative repair (PRR) of damaged DNA.</text>
</comment>
<feature type="domain" description="RING-type" evidence="21">
    <location>
        <begin position="34"/>
        <end position="72"/>
    </location>
</feature>
<dbReference type="Gene3D" id="3.30.40.10">
    <property type="entry name" value="Zinc/RING finger domain, C3HC4 (zinc finger)"/>
    <property type="match status" value="1"/>
</dbReference>
<evidence type="ECO:0000256" key="6">
    <source>
        <dbReference type="ARBA" id="ARBA00015551"/>
    </source>
</evidence>
<evidence type="ECO:0000313" key="25">
    <source>
        <dbReference type="Proteomes" id="UP001446871"/>
    </source>
</evidence>
<dbReference type="PROSITE" id="PS00518">
    <property type="entry name" value="ZF_RING_1"/>
    <property type="match status" value="1"/>
</dbReference>
<feature type="compositionally biased region" description="Low complexity" evidence="20">
    <location>
        <begin position="385"/>
        <end position="402"/>
    </location>
</feature>
<organism evidence="24 25">
    <name type="scientific">Apiospora saccharicola</name>
    <dbReference type="NCBI Taxonomy" id="335842"/>
    <lineage>
        <taxon>Eukaryota</taxon>
        <taxon>Fungi</taxon>
        <taxon>Dikarya</taxon>
        <taxon>Ascomycota</taxon>
        <taxon>Pezizomycotina</taxon>
        <taxon>Sordariomycetes</taxon>
        <taxon>Xylariomycetidae</taxon>
        <taxon>Amphisphaeriales</taxon>
        <taxon>Apiosporaceae</taxon>
        <taxon>Apiospora</taxon>
    </lineage>
</organism>
<dbReference type="Pfam" id="PF02037">
    <property type="entry name" value="SAP"/>
    <property type="match status" value="1"/>
</dbReference>
<dbReference type="PROSITE" id="PS51908">
    <property type="entry name" value="ZF_UBZ4"/>
    <property type="match status" value="1"/>
</dbReference>
<evidence type="ECO:0000256" key="7">
    <source>
        <dbReference type="ARBA" id="ARBA00022679"/>
    </source>
</evidence>
<comment type="subcellular location">
    <subcellularLocation>
        <location evidence="2 19">Nucleus</location>
    </subcellularLocation>
</comment>
<dbReference type="SMART" id="SM00184">
    <property type="entry name" value="RING"/>
    <property type="match status" value="1"/>
</dbReference>
<protein>
    <recommendedName>
        <fullName evidence="6 19">Postreplication repair E3 ubiquitin-protein ligase RAD18</fullName>
        <ecNumber evidence="5 19">2.3.2.27</ecNumber>
    </recommendedName>
    <alternativeName>
        <fullName evidence="16 19">RING-type E3 ubiquitin transferase RAD18</fullName>
    </alternativeName>
</protein>
<feature type="compositionally biased region" description="Polar residues" evidence="20">
    <location>
        <begin position="226"/>
        <end position="261"/>
    </location>
</feature>
<evidence type="ECO:0000259" key="23">
    <source>
        <dbReference type="PROSITE" id="PS51908"/>
    </source>
</evidence>
<evidence type="ECO:0000256" key="11">
    <source>
        <dbReference type="ARBA" id="ARBA00022786"/>
    </source>
</evidence>
<evidence type="ECO:0000256" key="12">
    <source>
        <dbReference type="ARBA" id="ARBA00022833"/>
    </source>
</evidence>
<dbReference type="PROSITE" id="PS50800">
    <property type="entry name" value="SAP"/>
    <property type="match status" value="1"/>
</dbReference>
<evidence type="ECO:0000256" key="5">
    <source>
        <dbReference type="ARBA" id="ARBA00012483"/>
    </source>
</evidence>
<dbReference type="SUPFAM" id="SSF57850">
    <property type="entry name" value="RING/U-box"/>
    <property type="match status" value="1"/>
</dbReference>
<evidence type="ECO:0000256" key="10">
    <source>
        <dbReference type="ARBA" id="ARBA00022771"/>
    </source>
</evidence>
<dbReference type="SMART" id="SM00734">
    <property type="entry name" value="ZnF_Rad18"/>
    <property type="match status" value="1"/>
</dbReference>
<evidence type="ECO:0000256" key="2">
    <source>
        <dbReference type="ARBA" id="ARBA00004123"/>
    </source>
</evidence>
<evidence type="ECO:0000256" key="8">
    <source>
        <dbReference type="ARBA" id="ARBA00022723"/>
    </source>
</evidence>
<dbReference type="Proteomes" id="UP001446871">
    <property type="component" value="Unassembled WGS sequence"/>
</dbReference>
<keyword evidence="13 19" id="KW-0238">DNA-binding</keyword>
<comment type="pathway">
    <text evidence="3 19">Protein modification; protein ubiquitination.</text>
</comment>
<evidence type="ECO:0000256" key="16">
    <source>
        <dbReference type="ARBA" id="ARBA00031783"/>
    </source>
</evidence>
<dbReference type="InterPro" id="IPR001841">
    <property type="entry name" value="Znf_RING"/>
</dbReference>
<dbReference type="SMART" id="SM00513">
    <property type="entry name" value="SAP"/>
    <property type="match status" value="1"/>
</dbReference>